<comment type="caution">
    <text evidence="2">The sequence shown here is derived from an EMBL/GenBank/DDBJ whole genome shotgun (WGS) entry which is preliminary data.</text>
</comment>
<keyword evidence="3" id="KW-1185">Reference proteome</keyword>
<evidence type="ECO:0000313" key="3">
    <source>
        <dbReference type="Proteomes" id="UP000278907"/>
    </source>
</evidence>
<sequence>MSATASLFPSLVGRPALASEAKQDMRILDVVARLKPGVTLEAAREQRQPPFRTQDVSCRHTPMHPSGRPFRSAPRTPPGWSFHCSTSPGRKARRGGCGPGARA</sequence>
<evidence type="ECO:0000256" key="1">
    <source>
        <dbReference type="SAM" id="MobiDB-lite"/>
    </source>
</evidence>
<organism evidence="2 3">
    <name type="scientific">Corallococcus praedator</name>
    <dbReference type="NCBI Taxonomy" id="2316724"/>
    <lineage>
        <taxon>Bacteria</taxon>
        <taxon>Pseudomonadati</taxon>
        <taxon>Myxococcota</taxon>
        <taxon>Myxococcia</taxon>
        <taxon>Myxococcales</taxon>
        <taxon>Cystobacterineae</taxon>
        <taxon>Myxococcaceae</taxon>
        <taxon>Corallococcus</taxon>
    </lineage>
</organism>
<name>A0ABX9QE33_9BACT</name>
<feature type="region of interest" description="Disordered" evidence="1">
    <location>
        <begin position="44"/>
        <end position="103"/>
    </location>
</feature>
<proteinExistence type="predicted"/>
<evidence type="ECO:0000313" key="2">
    <source>
        <dbReference type="EMBL" id="RKI03244.1"/>
    </source>
</evidence>
<protein>
    <submittedName>
        <fullName evidence="2">Uncharacterized protein</fullName>
    </submittedName>
</protein>
<accession>A0ABX9QE33</accession>
<gene>
    <name evidence="2" type="ORF">D7Y13_22540</name>
</gene>
<dbReference type="EMBL" id="RAWI01000183">
    <property type="protein sequence ID" value="RKI03244.1"/>
    <property type="molecule type" value="Genomic_DNA"/>
</dbReference>
<reference evidence="2 3" key="1">
    <citation type="submission" date="2018-09" db="EMBL/GenBank/DDBJ databases">
        <authorList>
            <person name="Livingstone P.G."/>
            <person name="Whitworth D.E."/>
        </authorList>
    </citation>
    <scope>NUCLEOTIDE SEQUENCE [LARGE SCALE GENOMIC DNA]</scope>
    <source>
        <strain evidence="2 3">CA031B</strain>
    </source>
</reference>
<dbReference type="Proteomes" id="UP000278907">
    <property type="component" value="Unassembled WGS sequence"/>
</dbReference>